<evidence type="ECO:0000256" key="14">
    <source>
        <dbReference type="PROSITE-ProRule" id="PRU00278"/>
    </source>
</evidence>
<dbReference type="Gene3D" id="3.10.50.40">
    <property type="match status" value="1"/>
</dbReference>
<feature type="domain" description="PpiC" evidence="15">
    <location>
        <begin position="272"/>
        <end position="360"/>
    </location>
</feature>
<keyword evidence="3" id="KW-1003">Cell membrane</keyword>
<accession>A0A1Y6FI91</accession>
<evidence type="ECO:0000256" key="4">
    <source>
        <dbReference type="ARBA" id="ARBA00022519"/>
    </source>
</evidence>
<dbReference type="InterPro" id="IPR000297">
    <property type="entry name" value="PPIase_PpiC"/>
</dbReference>
<dbReference type="SUPFAM" id="SSF109998">
    <property type="entry name" value="Triger factor/SurA peptide-binding domain-like"/>
    <property type="match status" value="1"/>
</dbReference>
<dbReference type="Gene3D" id="1.10.4030.10">
    <property type="entry name" value="Porin chaperone SurA, peptide-binding domain"/>
    <property type="match status" value="1"/>
</dbReference>
<proteinExistence type="inferred from homology"/>
<keyword evidence="6" id="KW-1133">Transmembrane helix</keyword>
<evidence type="ECO:0000256" key="1">
    <source>
        <dbReference type="ARBA" id="ARBA00004382"/>
    </source>
</evidence>
<dbReference type="OrthoDB" id="9768393at2"/>
<dbReference type="PROSITE" id="PS50198">
    <property type="entry name" value="PPIC_PPIASE_2"/>
    <property type="match status" value="1"/>
</dbReference>
<evidence type="ECO:0000256" key="10">
    <source>
        <dbReference type="ARBA" id="ARBA00031484"/>
    </source>
</evidence>
<sequence length="644" mass="69321">MIQLFRRFFSSKIGLGITLAFLGLIALAFASMDVSGTATFGGVSGGDRVAVVGDEKIGTADLNRRAQNALQGIRQENPTLSMQAFVEQGGLDGVLERMIDRFAITGYADEYGIRAGDNLVNSEILQIPAFRGPDGSFSQEVYQAALNQQSLTDAMLRDDLRTSLIERQIMQSATAGTAIPTKLARNYAALLRERREGSIALIPSAVFAPEGDPSNAQLQAFYEENRSRYIRPERRTIRYASFGIGAIDASVAPTPADIAARYERDAEQYAAKESRTITQLIVPTEDAANAIRQRVSGGASLEAVAREAGFSTSSVGPVERGELADSASPQVAAAAFAAPRGSIATPARSGLGWHVVRVDGIESTPAQTLAQATPSIREALLVEKRNEALADLSSRVEEQIDGGAPLSEVAEELGIEVNTSPPLTADGRVYGEQGRGAPEQLQDAVSVAFQMDEGEPQLAEIVRGETFLIFEAADITPSATAPLNEIREQVITQWRLAEGARLAREAADRVMERLGEDTTLAAAVRQEEERLPPVDSINLTREQLAQRQQRVPAPLALLFSMAQGTAKRLEAPNDLGWFVVDLDEISTDEVAADDPIVVATRQQLGDTLAQEYSSQLVAAMREELGVEKNESAIEAVRKQLLGES</sequence>
<dbReference type="SUPFAM" id="SSF54534">
    <property type="entry name" value="FKBP-like"/>
    <property type="match status" value="1"/>
</dbReference>
<protein>
    <recommendedName>
        <fullName evidence="2">Parvulin-like PPIase</fullName>
    </recommendedName>
    <alternativeName>
        <fullName evidence="9">Peptidyl-prolyl cis-trans isomerase plp</fullName>
    </alternativeName>
    <alternativeName>
        <fullName evidence="12">Periplasmic chaperone PpiD</fullName>
    </alternativeName>
    <alternativeName>
        <fullName evidence="13">Periplasmic folding chaperone</fullName>
    </alternativeName>
    <alternativeName>
        <fullName evidence="10">Rotamase plp</fullName>
    </alternativeName>
</protein>
<keyword evidence="5" id="KW-0812">Transmembrane</keyword>
<dbReference type="PANTHER" id="PTHR47529">
    <property type="entry name" value="PEPTIDYL-PROLYL CIS-TRANS ISOMERASE D"/>
    <property type="match status" value="1"/>
</dbReference>
<dbReference type="RefSeq" id="WP_086438619.1">
    <property type="nucleotide sequence ID" value="NZ_FXWG01000003.1"/>
</dbReference>
<dbReference type="InterPro" id="IPR052029">
    <property type="entry name" value="PpiD_chaperone"/>
</dbReference>
<dbReference type="Proteomes" id="UP000194420">
    <property type="component" value="Unassembled WGS sequence"/>
</dbReference>
<keyword evidence="7" id="KW-0472">Membrane</keyword>
<dbReference type="EMBL" id="FXWG01000003">
    <property type="protein sequence ID" value="SMQ74585.1"/>
    <property type="molecule type" value="Genomic_DNA"/>
</dbReference>
<keyword evidence="14" id="KW-0697">Rotamase</keyword>
<reference evidence="17" key="1">
    <citation type="submission" date="2017-04" db="EMBL/GenBank/DDBJ databases">
        <authorList>
            <person name="Varghese N."/>
            <person name="Submissions S."/>
        </authorList>
    </citation>
    <scope>NUCLEOTIDE SEQUENCE [LARGE SCALE GENOMIC DNA]</scope>
</reference>
<dbReference type="InterPro" id="IPR046357">
    <property type="entry name" value="PPIase_dom_sf"/>
</dbReference>
<comment type="similarity">
    <text evidence="11">Belongs to the PpiD chaperone family.</text>
</comment>
<dbReference type="GO" id="GO:0005886">
    <property type="term" value="C:plasma membrane"/>
    <property type="evidence" value="ECO:0007669"/>
    <property type="project" value="UniProtKB-SubCell"/>
</dbReference>
<evidence type="ECO:0000256" key="2">
    <source>
        <dbReference type="ARBA" id="ARBA00018370"/>
    </source>
</evidence>
<dbReference type="PANTHER" id="PTHR47529:SF1">
    <property type="entry name" value="PERIPLASMIC CHAPERONE PPID"/>
    <property type="match status" value="1"/>
</dbReference>
<evidence type="ECO:0000256" key="11">
    <source>
        <dbReference type="ARBA" id="ARBA00038408"/>
    </source>
</evidence>
<keyword evidence="14 16" id="KW-0413">Isomerase</keyword>
<evidence type="ECO:0000256" key="8">
    <source>
        <dbReference type="ARBA" id="ARBA00023186"/>
    </source>
</evidence>
<evidence type="ECO:0000256" key="5">
    <source>
        <dbReference type="ARBA" id="ARBA00022692"/>
    </source>
</evidence>
<organism evidence="16 17">
    <name type="scientific">Altererythrobacter xiamenensis</name>
    <dbReference type="NCBI Taxonomy" id="1316679"/>
    <lineage>
        <taxon>Bacteria</taxon>
        <taxon>Pseudomonadati</taxon>
        <taxon>Pseudomonadota</taxon>
        <taxon>Alphaproteobacteria</taxon>
        <taxon>Sphingomonadales</taxon>
        <taxon>Erythrobacteraceae</taxon>
        <taxon>Altererythrobacter</taxon>
    </lineage>
</organism>
<evidence type="ECO:0000256" key="12">
    <source>
        <dbReference type="ARBA" id="ARBA00040743"/>
    </source>
</evidence>
<evidence type="ECO:0000256" key="6">
    <source>
        <dbReference type="ARBA" id="ARBA00022989"/>
    </source>
</evidence>
<evidence type="ECO:0000256" key="13">
    <source>
        <dbReference type="ARBA" id="ARBA00042775"/>
    </source>
</evidence>
<name>A0A1Y6FI91_9SPHN</name>
<evidence type="ECO:0000256" key="7">
    <source>
        <dbReference type="ARBA" id="ARBA00023136"/>
    </source>
</evidence>
<dbReference type="Pfam" id="PF13145">
    <property type="entry name" value="Rotamase_2"/>
    <property type="match status" value="1"/>
</dbReference>
<keyword evidence="4" id="KW-0997">Cell inner membrane</keyword>
<evidence type="ECO:0000313" key="17">
    <source>
        <dbReference type="Proteomes" id="UP000194420"/>
    </source>
</evidence>
<dbReference type="InterPro" id="IPR027304">
    <property type="entry name" value="Trigger_fact/SurA_dom_sf"/>
</dbReference>
<evidence type="ECO:0000256" key="3">
    <source>
        <dbReference type="ARBA" id="ARBA00022475"/>
    </source>
</evidence>
<dbReference type="GO" id="GO:0003755">
    <property type="term" value="F:peptidyl-prolyl cis-trans isomerase activity"/>
    <property type="evidence" value="ECO:0007669"/>
    <property type="project" value="UniProtKB-KW"/>
</dbReference>
<comment type="subcellular location">
    <subcellularLocation>
        <location evidence="1">Cell inner membrane</location>
        <topology evidence="1">Single-pass type II membrane protein</topology>
        <orientation evidence="1">Periplasmic side</orientation>
    </subcellularLocation>
</comment>
<evidence type="ECO:0000256" key="9">
    <source>
        <dbReference type="ARBA" id="ARBA00030642"/>
    </source>
</evidence>
<evidence type="ECO:0000259" key="15">
    <source>
        <dbReference type="PROSITE" id="PS50198"/>
    </source>
</evidence>
<dbReference type="Pfam" id="PF13624">
    <property type="entry name" value="SurA_N_3"/>
    <property type="match status" value="1"/>
</dbReference>
<evidence type="ECO:0000313" key="16">
    <source>
        <dbReference type="EMBL" id="SMQ74585.1"/>
    </source>
</evidence>
<keyword evidence="17" id="KW-1185">Reference proteome</keyword>
<keyword evidence="8" id="KW-0143">Chaperone</keyword>
<gene>
    <name evidence="16" type="ORF">SAMN06297468_2780</name>
</gene>
<dbReference type="AlphaFoldDB" id="A0A1Y6FI91"/>